<dbReference type="InterPro" id="IPR042089">
    <property type="entry name" value="Peptidase_M13_dom_2"/>
</dbReference>
<feature type="region of interest" description="Disordered" evidence="8">
    <location>
        <begin position="39"/>
        <end position="82"/>
    </location>
</feature>
<evidence type="ECO:0000256" key="9">
    <source>
        <dbReference type="SAM" id="Phobius"/>
    </source>
</evidence>
<organism evidence="12 13">
    <name type="scientific">Globodera rostochiensis</name>
    <name type="common">Golden nematode worm</name>
    <name type="synonym">Heterodera rostochiensis</name>
    <dbReference type="NCBI Taxonomy" id="31243"/>
    <lineage>
        <taxon>Eukaryota</taxon>
        <taxon>Metazoa</taxon>
        <taxon>Ecdysozoa</taxon>
        <taxon>Nematoda</taxon>
        <taxon>Chromadorea</taxon>
        <taxon>Rhabditida</taxon>
        <taxon>Tylenchina</taxon>
        <taxon>Tylenchomorpha</taxon>
        <taxon>Tylenchoidea</taxon>
        <taxon>Heteroderidae</taxon>
        <taxon>Heteroderinae</taxon>
        <taxon>Globodera</taxon>
    </lineage>
</organism>
<evidence type="ECO:0000313" key="13">
    <source>
        <dbReference type="WBParaSite" id="Gr19_v10_g5324.t1"/>
    </source>
</evidence>
<dbReference type="InterPro" id="IPR000718">
    <property type="entry name" value="Peptidase_M13"/>
</dbReference>
<feature type="domain" description="Peptidase M13 N-terminal" evidence="11">
    <location>
        <begin position="3315"/>
        <end position="3777"/>
    </location>
</feature>
<keyword evidence="3" id="KW-0645">Protease</keyword>
<feature type="region of interest" description="Disordered" evidence="8">
    <location>
        <begin position="1"/>
        <end position="24"/>
    </location>
</feature>
<dbReference type="GO" id="GO:0005886">
    <property type="term" value="C:plasma membrane"/>
    <property type="evidence" value="ECO:0007669"/>
    <property type="project" value="TreeGrafter"/>
</dbReference>
<feature type="domain" description="Peptidase M13 N-terminal" evidence="11">
    <location>
        <begin position="1356"/>
        <end position="1435"/>
    </location>
</feature>
<keyword evidence="9" id="KW-0472">Membrane</keyword>
<dbReference type="CDD" id="cd08662">
    <property type="entry name" value="M13"/>
    <property type="match status" value="5"/>
</dbReference>
<dbReference type="Gene3D" id="3.40.390.10">
    <property type="entry name" value="Collagenase (Catalytic Domain)"/>
    <property type="match status" value="5"/>
</dbReference>
<evidence type="ECO:0000256" key="3">
    <source>
        <dbReference type="ARBA" id="ARBA00022670"/>
    </source>
</evidence>
<feature type="domain" description="Peptidase M13 N-terminal" evidence="11">
    <location>
        <begin position="1767"/>
        <end position="2221"/>
    </location>
</feature>
<dbReference type="PROSITE" id="PS51885">
    <property type="entry name" value="NEPRILYSIN"/>
    <property type="match status" value="3"/>
</dbReference>
<comment type="similarity">
    <text evidence="2">Belongs to the peptidase M13 family.</text>
</comment>
<feature type="domain" description="Peptidase M13 C-terminal" evidence="10">
    <location>
        <begin position="3049"/>
        <end position="3262"/>
    </location>
</feature>
<proteinExistence type="inferred from homology"/>
<evidence type="ECO:0000259" key="11">
    <source>
        <dbReference type="Pfam" id="PF05649"/>
    </source>
</evidence>
<evidence type="ECO:0000256" key="1">
    <source>
        <dbReference type="ARBA" id="ARBA00001947"/>
    </source>
</evidence>
<dbReference type="InterPro" id="IPR008753">
    <property type="entry name" value="Peptidase_M13_N"/>
</dbReference>
<evidence type="ECO:0000256" key="2">
    <source>
        <dbReference type="ARBA" id="ARBA00007357"/>
    </source>
</evidence>
<feature type="domain" description="Peptidase M13 C-terminal" evidence="10">
    <location>
        <begin position="2283"/>
        <end position="2496"/>
    </location>
</feature>
<sequence length="4061" mass="461708">MKMEMNFINEKKRRRGPGGGSIAFSPRFYELEPQRFEQILPPDSPAGVQQPPAAESADGLKPPKMPSIGTAIANGQKQKEKPQSSYSRGIALLGAVVVVLAFGILGVCIATLIRTVQNGQQNETSTSSPVTTTTPTTTTATSTQQTPTSPPTTTLGPLEALHVPAPSKLPLDQTSPKYHAYSNFTQRLAKSLNLSEDPCNNFYDYACGNFSGPMSFDELTEQNINTFLKLIEDESYTKNPKLPLPVKQAIQFHQKCVEAMNDWDAEVGDGTRLRTKMLILENLLDGVPFPAVSDKTQPEALSIVLGYLSNDEGVDTFVTVGASSNWLEPHGEHPYTLHFDQARLLLPTNYYRKAWNTIYPMLHADLISALKAYAKFVGANVTHEEIEADVLEMMEMEVNIATNLAKGPEERRKFAPQSNVYTFERADTEFGEYLDFELFAFWATVVPDGVDPRKVEPFYVHEPKVLKRTMQFLNKLSPRTLYNYLYVRLLYANLNYLPVPHRLSKIPGLLSSHGIGFPNSENNGISISQLPYDPTDFDIGASKDRNRAKCTSINAQYFAFANARVFLDAQLPDKEKRTKLRAHLRTMVAGVVDSFRGMVAQLGWMSNEVKRRSFLKMDNLVTNMAWPDFIEDDDALTAFYSSLEFNEGETFTQMKDKLRAFWVNSRSKRLFFANDTDRLEFGMPAAIVNAWYSPTRNSITFPLGILSKPFYDSNFPASVNYGALGIVAGHELSHGFDDQGVQWDGTGVLSDWMDANSMANFEEMAQCVVNEYGQFEPLSDMHIDGTMTQGENIADNGGVRAAYRAFQTHVGLYGQDPRLPHDLFGEFTHQQLFFLSFAQVWCESAPDPQELYMHLLVNPHSPSKYRILGSLQNFPAFRQAFHCPAETKYSPSKHCNVWESESAPAAVGVPPTPSTPHPLNIPTQPTGTDNEYVRAANLFEHSVDTSHDPCDNFYEYSCGRFSNSEQISFEAAQGTAFSSMLDGLTEPVDAAVDIRPVVLVKELFQQCKNTIPKWRNWTHGAVRARRALEKFRMASGLGFPLFDHGRGSKPMLWPNATKLGNALGYLSGVEGVDTLLTTFVDVDWMEPQTTDGYTYRLHFDQASLALPRPYYTEKAWKWIKESYREEISRLFNDYASATGFNMKENLWRTVNDILDFEWTVANKLTKADEDRRQYKTMYNPTKLAEGNITFIEMVPFVKALIENARPSHSGRIFNVLLNKPVIFAEPKLFEQYNEAFTQRNINARQLANYLNYRLLLKYKMFIPSTDREDEFDKDKVQKKLHGFSEELKGFKPIEMIRPIAEFEKVKNSERVGQRPSVRAKMIYRYEWKKPPIGRPTFRKRKRLPSLKNGHYGLLEEYCAFHSVDYLPYANARVLVDQMLPGARERNVFRNKFGKFVSTVVDGFKSMLEQLEWIEPSDKRKAIDKAENVVRNIGYPDLVTDDRMLNAQMERLKWRNSTNPNFFEMMEDIELFNSANAWDALLTIGPADRQQFSESPAIVNAWYQPQLNSITFPLALLQPPFFDPGWPDSINYGAIGVVIGHELVHAFDDEGIQWGPVGGLRDWMGAASVGAFRKMADCVVDEFGAFCPLNGTELSPSCIDGSATQGENIADSGGIEAAFRAFRNSLSFYGPNPRLPGGLAGQFSDDQLFFLSFANIWCERPMDVDEGEEFAQLLLDTHSPPKFRVLGTLRNFPAFRTAFNCPLGKRYAPPETEHCNVWVDEIKAVDGVAPQIAARPAINVPERKQSNDGFFTKSANLLAASMDSKKDPCNDFNAYACANFEGPMHFNRAQQQSIFDSLIALFYNLMDIPTTLPKEQSKEFFRKCLNDTTNWRQLTNESRVVLEHMAKFKRRTRIPFPLMDAAAGKQIAYDWPVPTAMGNALAYLSSNYGSDTLLSTSVDTNWGDPQGNQPYSLYIDQGALALPQKYYSDPVWTRINQSYVEEMANLLGRYVRASGMQVNETEVRKVAEQIGHFEYTFANHLMTEEERRTNFSRMYNPMKFMEVAESLSWVDLQIYMLEMLFTAATPEVVERLFQERYSVVVMEPEMLKKMSNAFKHDNPFGFAPAHLFNYLNFRLLLSLSPYFESDSPFSSKVFRNVPELYVRPPTGRPRWEEPIFDMNEFFGDDQSKAINSNPKMNPFMTLIGCTLFSLEMLPHQTSRLYLDFVLPRERDRLYLRKTVANIVENVVVGFDSMLDQLEWMGEASKKSASEKVGNMVRNIGFPDWIVDDQQLNAYSKQFPLIAGDNLIETKFRISNFFLKKAVEPLAWKGHTNRTNFNGLPMTVNAWYQPQLNSITFPLAILTPPFFHPNNPTALNYGIFGAIVGHELTHAFDSTGTQFDAFGKLRQWMDPKSMAAFNAMVQCVIYQYGRFCPNSEKKGTANCVDGIRSQGENVADNGGIRAAYRAYKNAMDYRGADFALPGPLLSQYDHEQLFFLSFAQTWCQPPENIAKTHQRLLFDVHPSPEFRLLGSLQNFPAFQNAFHCPKNSLYAPIDRCDVWVSDVKLVNGEHFPPPPSLNIPSREKESSRKFREASEYFEKSVDIGQDPCNNFYEYACNAFEGVAHFDRISMQNLIILTNALKGDRHEQIEPIQKAKLAFQKCNLMMNNYQEVLKKADLPREKFFLFQKKSRLDFPIFAGQKLGWPTRDELSTALGALSGSILVDTLISFSVDTNWEDPNSEEMPYALFIDQPTLAFDPANYSPEMFPRVYHQIETFVSNTLIAMANYMDVEYTWNDLKHAVQEVIGFERVLANHFLASADSRLNDFGSRFNVFSVSEAQRQFPFLNWSLFLRELAENAPQTVKEKMRQPNFRFAIVEPSLLAKLGNELGPGNSYNITANQLLNYFYFRLILSTSTFMPQDELSKNETISVPFTENWSKRTSKPSVGRPKRMEIFSKEKMRKVNAEIFYSEFLCAQYTLAMMDLVSGRLWLDHALPSREMRMNVKKGAKKLVNSILLSFRSMVQQISWMSPRAKSSAHNKLDKIMANIGWPQIMVNNSELEQYYKALVFTDDENFLNIWEKGMKFAYTRQWQHLLKRQGTDRTEFNEQIILVNAWYQPELNSITVPASILSQPFFDKEWPDSINYGAIGAVLGHELSHGFDNFGVQWDSDGSAIKWLDARSQLAFDRMAKCLVDEYSQLCPFPREGQIQPACIDGNKTQGENIADNGGLHAAFRAYRSALEVDGPSKALPGDLIGRFSPDQLFFMSFAQPWCEEPNESETFHQLMEDTHSPAKFRVLGSLRNFPAFRDSFNCPLNSKYAPEKHCEVWVNSVTEKPIAAPPANLLNVPTAQMARADDDEFAAYKSAVQYFKNSMNLASDPCNNFYEYACANYRGPTGFAVKQADNYKRIATAIEQIEPKPDSALEKLKQFFTTCTSTLPQLDALILDGAVLRAKLDRFIAFTDMDFPLFSVRSSFDMPNGDTLARALAWLSAREGVDTLVTPFVDVELAPSEEGQKGPQNYRLFLDQNTLAFRKSYYQPGTWELIREKYATNAKTLLRRVGHILGKATDEKVLEEAVQGLLELELRLAREFSTDEEKRMDVGRWAHTLDTLDNANRVLPLLEWNTYFKQLTELSGVNLGDPKKKQFAYFIEGNMMGKLSDALTKKEKDGREVGAVQLANYLFFRLLLQNVQFIPKPKLEKTSNYRSDYAPIFETKEEEHFLVDQPPLIGGGWRNRRLLQRARWAMEDPFKSVIGRWTDAVETICAAQSSNLLGMASARVFADLLYPGGQKQREELRKSVSRMVNGVHHSYRAMLDELDWLDGATRGEAMAKLDQLRVHIGSPDWIHSDSELDSFFDELNFENATDYFNSLDQLTTFNNFLQFRLLQEDKFKVNRSEFMGLPTAVNAWYFSEFNSITFPDGILRRPFFDPQWPAAVNYGALGSLAGHEISHAFDDDGVQWNSEGFLKRWMGNESQKDFDRMAKCVVGEYGAIEVLDPAKYRPSNISGLRTQGENIADNAGIIAAFRAFKLHSALNGPDPRLPDQSLNGLSADQLFFLSFAQNWCQSPPSEAELFRQILVDPHAPSKVRVLGTLRNFPAFREAFNCRTNSFYAAKKRCHVWVPEKPDF</sequence>
<keyword evidence="9" id="KW-0812">Transmembrane</keyword>
<feature type="domain" description="Peptidase M13 N-terminal" evidence="11">
    <location>
        <begin position="2545"/>
        <end position="2987"/>
    </location>
</feature>
<feature type="domain" description="Peptidase M13 C-terminal" evidence="10">
    <location>
        <begin position="3840"/>
        <end position="4053"/>
    </location>
</feature>
<evidence type="ECO:0000256" key="7">
    <source>
        <dbReference type="ARBA" id="ARBA00023049"/>
    </source>
</evidence>
<feature type="domain" description="Peptidase M13 C-terminal" evidence="10">
    <location>
        <begin position="689"/>
        <end position="897"/>
    </location>
</feature>
<keyword evidence="9" id="KW-1133">Transmembrane helix</keyword>
<accession>A0A914HYZ1</accession>
<name>A0A914HYZ1_GLORO</name>
<evidence type="ECO:0000259" key="10">
    <source>
        <dbReference type="Pfam" id="PF01431"/>
    </source>
</evidence>
<dbReference type="GO" id="GO:0016485">
    <property type="term" value="P:protein processing"/>
    <property type="evidence" value="ECO:0007669"/>
    <property type="project" value="TreeGrafter"/>
</dbReference>
<dbReference type="Proteomes" id="UP000887572">
    <property type="component" value="Unplaced"/>
</dbReference>
<keyword evidence="12" id="KW-1185">Reference proteome</keyword>
<dbReference type="Pfam" id="PF01431">
    <property type="entry name" value="Peptidase_M13"/>
    <property type="match status" value="5"/>
</dbReference>
<dbReference type="InterPro" id="IPR024079">
    <property type="entry name" value="MetalloPept_cat_dom_sf"/>
</dbReference>
<feature type="compositionally biased region" description="Low complexity" evidence="8">
    <location>
        <begin position="124"/>
        <end position="154"/>
    </location>
</feature>
<dbReference type="GO" id="GO:0046872">
    <property type="term" value="F:metal ion binding"/>
    <property type="evidence" value="ECO:0007669"/>
    <property type="project" value="UniProtKB-KW"/>
</dbReference>
<keyword evidence="5" id="KW-0378">Hydrolase</keyword>
<protein>
    <submittedName>
        <fullName evidence="13">Uncharacterized protein</fullName>
    </submittedName>
</protein>
<dbReference type="InterPro" id="IPR018497">
    <property type="entry name" value="Peptidase_M13_C"/>
</dbReference>
<dbReference type="Pfam" id="PF05649">
    <property type="entry name" value="Peptidase_M13_N"/>
    <property type="match status" value="6"/>
</dbReference>
<keyword evidence="6" id="KW-0862">Zinc</keyword>
<dbReference type="WBParaSite" id="Gr19_v10_g5324.t1">
    <property type="protein sequence ID" value="Gr19_v10_g5324.t1"/>
    <property type="gene ID" value="Gr19_v10_g5324"/>
</dbReference>
<feature type="domain" description="Peptidase M13 N-terminal" evidence="11">
    <location>
        <begin position="949"/>
        <end position="1274"/>
    </location>
</feature>
<feature type="domain" description="Peptidase M13 N-terminal" evidence="11">
    <location>
        <begin position="198"/>
        <end position="627"/>
    </location>
</feature>
<reference evidence="13" key="1">
    <citation type="submission" date="2022-11" db="UniProtKB">
        <authorList>
            <consortium name="WormBaseParasite"/>
        </authorList>
    </citation>
    <scope>IDENTIFICATION</scope>
</reference>
<dbReference type="PANTHER" id="PTHR11733:SF240">
    <property type="entry name" value="GH14155P-RELATED"/>
    <property type="match status" value="1"/>
</dbReference>
<evidence type="ECO:0000256" key="4">
    <source>
        <dbReference type="ARBA" id="ARBA00022723"/>
    </source>
</evidence>
<dbReference type="Gene3D" id="1.10.1380.10">
    <property type="entry name" value="Neutral endopeptidase , domain2"/>
    <property type="match status" value="5"/>
</dbReference>
<evidence type="ECO:0000313" key="12">
    <source>
        <dbReference type="Proteomes" id="UP000887572"/>
    </source>
</evidence>
<dbReference type="PANTHER" id="PTHR11733">
    <property type="entry name" value="ZINC METALLOPROTEASE FAMILY M13 NEPRILYSIN-RELATED"/>
    <property type="match status" value="1"/>
</dbReference>
<evidence type="ECO:0000256" key="5">
    <source>
        <dbReference type="ARBA" id="ARBA00022801"/>
    </source>
</evidence>
<dbReference type="SUPFAM" id="SSF55486">
    <property type="entry name" value="Metalloproteases ('zincins'), catalytic domain"/>
    <property type="match status" value="5"/>
</dbReference>
<evidence type="ECO:0000256" key="8">
    <source>
        <dbReference type="SAM" id="MobiDB-lite"/>
    </source>
</evidence>
<comment type="cofactor">
    <cofactor evidence="1">
        <name>Zn(2+)</name>
        <dbReference type="ChEBI" id="CHEBI:29105"/>
    </cofactor>
</comment>
<feature type="domain" description="Peptidase M13 C-terminal" evidence="10">
    <location>
        <begin position="1499"/>
        <end position="1714"/>
    </location>
</feature>
<dbReference type="PRINTS" id="PR00786">
    <property type="entry name" value="NEPRILYSIN"/>
</dbReference>
<feature type="region of interest" description="Disordered" evidence="8">
    <location>
        <begin position="119"/>
        <end position="159"/>
    </location>
</feature>
<keyword evidence="4" id="KW-0479">Metal-binding</keyword>
<evidence type="ECO:0000256" key="6">
    <source>
        <dbReference type="ARBA" id="ARBA00022833"/>
    </source>
</evidence>
<dbReference type="GO" id="GO:0004222">
    <property type="term" value="F:metalloendopeptidase activity"/>
    <property type="evidence" value="ECO:0007669"/>
    <property type="project" value="InterPro"/>
</dbReference>
<feature type="transmembrane region" description="Helical" evidence="9">
    <location>
        <begin position="89"/>
        <end position="113"/>
    </location>
</feature>
<keyword evidence="7" id="KW-0482">Metalloprotease</keyword>